<organism evidence="6 7">
    <name type="scientific">Candidatus Brocadia carolinensis</name>
    <dbReference type="NCBI Taxonomy" id="1004156"/>
    <lineage>
        <taxon>Bacteria</taxon>
        <taxon>Pseudomonadati</taxon>
        <taxon>Planctomycetota</taxon>
        <taxon>Candidatus Brocadiia</taxon>
        <taxon>Candidatus Brocadiales</taxon>
        <taxon>Candidatus Brocadiaceae</taxon>
        <taxon>Candidatus Brocadia</taxon>
    </lineage>
</organism>
<dbReference type="PANTHER" id="PTHR35863">
    <property type="entry name" value="COBALT-PRECORRIN-5B C(1)-METHYLTRANSFERASE"/>
    <property type="match status" value="1"/>
</dbReference>
<accession>A0A1V4AT80</accession>
<comment type="function">
    <text evidence="5">Catalyzes the methylation of C-1 in cobalt-precorrin-5B to form cobalt-precorrin-6A.</text>
</comment>
<dbReference type="GO" id="GO:0032259">
    <property type="term" value="P:methylation"/>
    <property type="evidence" value="ECO:0007669"/>
    <property type="project" value="UniProtKB-KW"/>
</dbReference>
<dbReference type="SUPFAM" id="SSF111342">
    <property type="entry name" value="CbiD-like"/>
    <property type="match status" value="1"/>
</dbReference>
<comment type="catalytic activity">
    <reaction evidence="5">
        <text>Co-precorrin-5B + S-adenosyl-L-methionine = Co-precorrin-6A + S-adenosyl-L-homocysteine</text>
        <dbReference type="Rhea" id="RHEA:26285"/>
        <dbReference type="ChEBI" id="CHEBI:57856"/>
        <dbReference type="ChEBI" id="CHEBI:59789"/>
        <dbReference type="ChEBI" id="CHEBI:60063"/>
        <dbReference type="ChEBI" id="CHEBI:60064"/>
        <dbReference type="EC" id="2.1.1.195"/>
    </reaction>
</comment>
<dbReference type="STRING" id="1004156.AYP45_10225"/>
<evidence type="ECO:0000256" key="3">
    <source>
        <dbReference type="ARBA" id="ARBA00022679"/>
    </source>
</evidence>
<dbReference type="EC" id="2.1.1.195" evidence="5"/>
<evidence type="ECO:0000256" key="4">
    <source>
        <dbReference type="ARBA" id="ARBA00022691"/>
    </source>
</evidence>
<comment type="caution">
    <text evidence="6">The sequence shown here is derived from an EMBL/GenBank/DDBJ whole genome shotgun (WGS) entry which is preliminary data.</text>
</comment>
<evidence type="ECO:0000313" key="6">
    <source>
        <dbReference type="EMBL" id="OOP56241.1"/>
    </source>
</evidence>
<dbReference type="UniPathway" id="UPA00148">
    <property type="reaction ID" value="UER00227"/>
</dbReference>
<evidence type="ECO:0000256" key="5">
    <source>
        <dbReference type="HAMAP-Rule" id="MF_00787"/>
    </source>
</evidence>
<sequence length="434" mass="46688">MSFSANLDSSDFLGQHMRFGYTTGSCATAAAKAAAIGLFHGMIPDVIEIDTPAGVKLRLDIFDKQLSGNAAGCAVQKDAGDDPDVTNGCTVHAHVERIFGEAIEIDGGDGVGRVTKPGLQVPVGHAAINPVPRHMIERAVREVIGKRNGARVIISVPNGRALSEKTFNSKLGILGGISIIGTTGVVRPMSEDAFKTSLLCGLDIAKGIGYETVVLVPGSLGERSISKLIDIPKDQIIQISNFVGFMLDAARERHFKKIILAGHPGKLVKLLRGDFHTHSSVSQPANDILISIIEQHMQNRGQGAEARGQQTEARNLPPALQHPILMKEAGENKNSLHATTLTNSSHLPNAILNRLREVATVEGIVELLREHENLFIMNVVAERIEKKVLEFYKSKLKSVPAEVGVILFDMRGSVVGISDSAQSWLNHVKTKSLS</sequence>
<dbReference type="Proteomes" id="UP000189681">
    <property type="component" value="Unassembled WGS sequence"/>
</dbReference>
<evidence type="ECO:0000313" key="7">
    <source>
        <dbReference type="Proteomes" id="UP000189681"/>
    </source>
</evidence>
<keyword evidence="1 5" id="KW-0169">Cobalamin biosynthesis</keyword>
<dbReference type="InterPro" id="IPR036074">
    <property type="entry name" value="CbiD_sf"/>
</dbReference>
<evidence type="ECO:0000256" key="2">
    <source>
        <dbReference type="ARBA" id="ARBA00022603"/>
    </source>
</evidence>
<dbReference type="InterPro" id="IPR002748">
    <property type="entry name" value="CbiD"/>
</dbReference>
<dbReference type="PANTHER" id="PTHR35863:SF1">
    <property type="entry name" value="COBALT-PRECORRIN-5B C(1)-METHYLTRANSFERASE"/>
    <property type="match status" value="1"/>
</dbReference>
<keyword evidence="3 5" id="KW-0808">Transferase</keyword>
<comment type="similarity">
    <text evidence="5">Belongs to the CbiD family.</text>
</comment>
<dbReference type="NCBIfam" id="TIGR00312">
    <property type="entry name" value="cbiD"/>
    <property type="match status" value="1"/>
</dbReference>
<dbReference type="Pfam" id="PF01888">
    <property type="entry name" value="CbiD"/>
    <property type="match status" value="1"/>
</dbReference>
<proteinExistence type="inferred from homology"/>
<protein>
    <recommendedName>
        <fullName evidence="5">Cobalt-precorrin-5B C(1)-methyltransferase</fullName>
        <ecNumber evidence="5">2.1.1.195</ecNumber>
    </recommendedName>
    <alternativeName>
        <fullName evidence="5">Cobalt-precorrin-6A synthase</fullName>
    </alternativeName>
</protein>
<dbReference type="Gene3D" id="3.30.2110.10">
    <property type="entry name" value="CbiD-like"/>
    <property type="match status" value="1"/>
</dbReference>
<comment type="pathway">
    <text evidence="5">Cofactor biosynthesis; adenosylcobalamin biosynthesis; cob(II)yrinate a,c-diamide from sirohydrochlorin (anaerobic route): step 6/10.</text>
</comment>
<dbReference type="HAMAP" id="MF_00787">
    <property type="entry name" value="CbiD"/>
    <property type="match status" value="1"/>
</dbReference>
<name>A0A1V4AT80_9BACT</name>
<evidence type="ECO:0000256" key="1">
    <source>
        <dbReference type="ARBA" id="ARBA00022573"/>
    </source>
</evidence>
<keyword evidence="4 5" id="KW-0949">S-adenosyl-L-methionine</keyword>
<dbReference type="GO" id="GO:0019251">
    <property type="term" value="P:anaerobic cobalamin biosynthetic process"/>
    <property type="evidence" value="ECO:0007669"/>
    <property type="project" value="UniProtKB-UniRule"/>
</dbReference>
<gene>
    <name evidence="5" type="primary">cbiD</name>
    <name evidence="6" type="ORF">AYP45_10225</name>
</gene>
<reference evidence="6 7" key="1">
    <citation type="journal article" date="2017" name="Water Res.">
        <title>Discovery and metagenomic analysis of an anammox bacterial enrichment related to Candidatus "Brocadia caroliniensis" in a full-scale glycerol-fed nitritation-denitritation separate centrate treatment process.</title>
        <authorList>
            <person name="Park H."/>
            <person name="Brotto A.C."/>
            <person name="van Loosdrecht M.C."/>
            <person name="Chandran K."/>
        </authorList>
    </citation>
    <scope>NUCLEOTIDE SEQUENCE [LARGE SCALE GENOMIC DNA]</scope>
    <source>
        <strain evidence="6">26THWARD</strain>
    </source>
</reference>
<dbReference type="GO" id="GO:0043780">
    <property type="term" value="F:cobalt-precorrin-5B C1-methyltransferase activity"/>
    <property type="evidence" value="ECO:0007669"/>
    <property type="project" value="RHEA"/>
</dbReference>
<dbReference type="EMBL" id="AYTS01000088">
    <property type="protein sequence ID" value="OOP56241.1"/>
    <property type="molecule type" value="Genomic_DNA"/>
</dbReference>
<keyword evidence="2 5" id="KW-0489">Methyltransferase</keyword>
<dbReference type="AlphaFoldDB" id="A0A1V4AT80"/>